<accession>A0A7X6DN31</accession>
<feature type="domain" description="Peptidase S26" evidence="1">
    <location>
        <begin position="23"/>
        <end position="154"/>
    </location>
</feature>
<reference evidence="2 3" key="1">
    <citation type="journal article" date="2020" name="Nature">
        <title>Bacterial chemolithoautotrophy via manganese oxidation.</title>
        <authorList>
            <person name="Yu H."/>
            <person name="Leadbetter J.R."/>
        </authorList>
    </citation>
    <scope>NUCLEOTIDE SEQUENCE [LARGE SCALE GENOMIC DNA]</scope>
    <source>
        <strain evidence="2 3">Mn-1</strain>
    </source>
</reference>
<dbReference type="GO" id="GO:0006465">
    <property type="term" value="P:signal peptide processing"/>
    <property type="evidence" value="ECO:0007669"/>
    <property type="project" value="InterPro"/>
</dbReference>
<evidence type="ECO:0000313" key="2">
    <source>
        <dbReference type="EMBL" id="NKE70170.1"/>
    </source>
</evidence>
<keyword evidence="3" id="KW-1185">Reference proteome</keyword>
<evidence type="ECO:0000259" key="1">
    <source>
        <dbReference type="Pfam" id="PF10502"/>
    </source>
</evidence>
<sequence length="158" mass="18135">MRKSSPLRLIIFMTALLLAGSWIPQRFTVTITPSLWHRIYLLDRAPSKEQMVRNAYVLFELNSRYLKGAKTQKTLKQVACAAGDMLTVKERSYYCNDTYLGQAKDYSLKGERLPHLEFEGVIPKGSLFVFGTHVDSLDSRYFGFVRKEDVIAIAYPVF</sequence>
<name>A0A7X6DN31_9BACT</name>
<dbReference type="Gene3D" id="2.10.109.10">
    <property type="entry name" value="Umud Fragment, subunit A"/>
    <property type="match status" value="1"/>
</dbReference>
<organism evidence="2 3">
    <name type="scientific">Candidatus Manganitrophus noduliformans</name>
    <dbReference type="NCBI Taxonomy" id="2606439"/>
    <lineage>
        <taxon>Bacteria</taxon>
        <taxon>Pseudomonadati</taxon>
        <taxon>Nitrospirota</taxon>
        <taxon>Nitrospiria</taxon>
        <taxon>Candidatus Troglogloeales</taxon>
        <taxon>Candidatus Manganitrophaceae</taxon>
        <taxon>Candidatus Manganitrophus</taxon>
    </lineage>
</organism>
<proteinExistence type="predicted"/>
<dbReference type="AlphaFoldDB" id="A0A7X6DN31"/>
<comment type="caution">
    <text evidence="2">The sequence shown here is derived from an EMBL/GenBank/DDBJ whole genome shotgun (WGS) entry which is preliminary data.</text>
</comment>
<dbReference type="SUPFAM" id="SSF51306">
    <property type="entry name" value="LexA/Signal peptidase"/>
    <property type="match status" value="1"/>
</dbReference>
<dbReference type="InterPro" id="IPR036286">
    <property type="entry name" value="LexA/Signal_pep-like_sf"/>
</dbReference>
<dbReference type="Pfam" id="PF10502">
    <property type="entry name" value="Peptidase_S26"/>
    <property type="match status" value="1"/>
</dbReference>
<dbReference type="RefSeq" id="WP_168058433.1">
    <property type="nucleotide sequence ID" value="NZ_VTOW01000001.1"/>
</dbReference>
<gene>
    <name evidence="2" type="ORF">MNODULE_05360</name>
</gene>
<evidence type="ECO:0000313" key="3">
    <source>
        <dbReference type="Proteomes" id="UP000534783"/>
    </source>
</evidence>
<dbReference type="InterPro" id="IPR019533">
    <property type="entry name" value="Peptidase_S26"/>
</dbReference>
<dbReference type="Proteomes" id="UP000534783">
    <property type="component" value="Unassembled WGS sequence"/>
</dbReference>
<dbReference type="EMBL" id="VTOW01000001">
    <property type="protein sequence ID" value="NKE70170.1"/>
    <property type="molecule type" value="Genomic_DNA"/>
</dbReference>
<protein>
    <submittedName>
        <fullName evidence="2">Peptidase</fullName>
    </submittedName>
</protein>
<dbReference type="GO" id="GO:0004252">
    <property type="term" value="F:serine-type endopeptidase activity"/>
    <property type="evidence" value="ECO:0007669"/>
    <property type="project" value="InterPro"/>
</dbReference>